<accession>A0ABT0TRW8</accession>
<keyword evidence="2" id="KW-0645">Protease</keyword>
<keyword evidence="3" id="KW-0479">Metal-binding</keyword>
<evidence type="ECO:0000256" key="5">
    <source>
        <dbReference type="ARBA" id="ARBA00022801"/>
    </source>
</evidence>
<keyword evidence="12" id="KW-1185">Reference proteome</keyword>
<feature type="signal peptide" evidence="9">
    <location>
        <begin position="1"/>
        <end position="20"/>
    </location>
</feature>
<dbReference type="NCBIfam" id="TIGR04183">
    <property type="entry name" value="Por_Secre_tail"/>
    <property type="match status" value="1"/>
</dbReference>
<evidence type="ECO:0000256" key="9">
    <source>
        <dbReference type="SAM" id="SignalP"/>
    </source>
</evidence>
<dbReference type="RefSeq" id="WP_250593509.1">
    <property type="nucleotide sequence ID" value="NZ_JAMLJM010000016.1"/>
</dbReference>
<dbReference type="GO" id="GO:0008237">
    <property type="term" value="F:metallopeptidase activity"/>
    <property type="evidence" value="ECO:0007669"/>
    <property type="project" value="UniProtKB-KW"/>
</dbReference>
<dbReference type="Pfam" id="PF05572">
    <property type="entry name" value="Peptidase_M43"/>
    <property type="match status" value="1"/>
</dbReference>
<dbReference type="InterPro" id="IPR026444">
    <property type="entry name" value="Secre_tail"/>
</dbReference>
<evidence type="ECO:0000313" key="11">
    <source>
        <dbReference type="EMBL" id="MCL9810120.1"/>
    </source>
</evidence>
<dbReference type="EMBL" id="JAMLJM010000016">
    <property type="protein sequence ID" value="MCL9810120.1"/>
    <property type="molecule type" value="Genomic_DNA"/>
</dbReference>
<evidence type="ECO:0000256" key="4">
    <source>
        <dbReference type="ARBA" id="ARBA00022729"/>
    </source>
</evidence>
<reference evidence="11 12" key="1">
    <citation type="submission" date="2022-05" db="EMBL/GenBank/DDBJ databases">
        <title>Flavobacterium sp., isolated from activated sludge.</title>
        <authorList>
            <person name="Ran Q."/>
        </authorList>
    </citation>
    <scope>NUCLEOTIDE SEQUENCE [LARGE SCALE GENOMIC DNA]</scope>
    <source>
        <strain evidence="11 12">HXWNR70</strain>
    </source>
</reference>
<dbReference type="Proteomes" id="UP001317191">
    <property type="component" value="Unassembled WGS sequence"/>
</dbReference>
<evidence type="ECO:0000256" key="8">
    <source>
        <dbReference type="ARBA" id="ARBA00023157"/>
    </source>
</evidence>
<gene>
    <name evidence="11" type="ORF">NAT50_12210</name>
</gene>
<comment type="similarity">
    <text evidence="1">Belongs to the peptidase M43B family.</text>
</comment>
<evidence type="ECO:0000313" key="12">
    <source>
        <dbReference type="Proteomes" id="UP001317191"/>
    </source>
</evidence>
<keyword evidence="5" id="KW-0378">Hydrolase</keyword>
<dbReference type="PANTHER" id="PTHR47466:SF1">
    <property type="entry name" value="METALLOPROTEASE MEP1 (AFU_ORTHOLOGUE AFUA_1G07730)-RELATED"/>
    <property type="match status" value="1"/>
</dbReference>
<feature type="domain" description="Peptidase M43 pregnancy-associated plasma-A" evidence="10">
    <location>
        <begin position="160"/>
        <end position="257"/>
    </location>
</feature>
<sequence length="528" mass="59436">MKTKLLILTLALMFSQTLISQEFCTTESNNQVKNYTSLSRMYHASGSGEEILCLNVYFHIVRNDDGSGGINSYEINDIIENLNSNYNQHNIHFNKLGYDYINNSDLNNIQWPSQQYNLIQLNNVPNAINFYIVDNAFFNGWAESIPSTNLIIRKEVSITNVSSHEIGHCLNLYHTHETRFGVETDENCSYAGDLICDTPPDSGLRNPSDINPYWVDSNCNYTKNDGYNPDTENIMSYTSPNCLRHFTNQQAIRMYDAILNDPILQSVISCNCTETTLLGKSTICSDETTVYAVPCGNATFLTSSNLQILNTTSNSITVKPINTSINDEATVTAIVNGVTLQKDIWVGKPKINVTLQPDVNYVFLELTGLNSDIHKQNITNIKWETISSTGNPVMGPAINSFENLAHGNNTNWTIEALIKVANSCDTTYVYRTIQPPPPVLCENFRILKTSQDEYSVFKIIDPCAKVSPNNIEKVKDKEIKNVKLYDIYGLEAKTFDSNSFVTLGLKKGVYIFKLYVEEEIINHKIIVE</sequence>
<name>A0ABT0TRW8_9FLAO</name>
<evidence type="ECO:0000259" key="10">
    <source>
        <dbReference type="Pfam" id="PF05572"/>
    </source>
</evidence>
<dbReference type="InterPro" id="IPR008754">
    <property type="entry name" value="Peptidase_M43"/>
</dbReference>
<evidence type="ECO:0000256" key="3">
    <source>
        <dbReference type="ARBA" id="ARBA00022723"/>
    </source>
</evidence>
<feature type="chain" id="PRO_5047450368" evidence="9">
    <location>
        <begin position="21"/>
        <end position="528"/>
    </location>
</feature>
<dbReference type="Gene3D" id="3.40.390.10">
    <property type="entry name" value="Collagenase (Catalytic Domain)"/>
    <property type="match status" value="1"/>
</dbReference>
<protein>
    <submittedName>
        <fullName evidence="11">Zinc-dependent metalloprotease</fullName>
    </submittedName>
</protein>
<dbReference type="SUPFAM" id="SSF55486">
    <property type="entry name" value="Metalloproteases ('zincins'), catalytic domain"/>
    <property type="match status" value="1"/>
</dbReference>
<proteinExistence type="inferred from homology"/>
<keyword evidence="8" id="KW-1015">Disulfide bond</keyword>
<keyword evidence="4 9" id="KW-0732">Signal</keyword>
<dbReference type="InterPro" id="IPR024079">
    <property type="entry name" value="MetalloPept_cat_dom_sf"/>
</dbReference>
<dbReference type="PANTHER" id="PTHR47466">
    <property type="match status" value="1"/>
</dbReference>
<evidence type="ECO:0000256" key="2">
    <source>
        <dbReference type="ARBA" id="ARBA00022670"/>
    </source>
</evidence>
<keyword evidence="7 11" id="KW-0482">Metalloprotease</keyword>
<keyword evidence="6" id="KW-0862">Zinc</keyword>
<evidence type="ECO:0000256" key="6">
    <source>
        <dbReference type="ARBA" id="ARBA00022833"/>
    </source>
</evidence>
<comment type="caution">
    <text evidence="11">The sequence shown here is derived from an EMBL/GenBank/DDBJ whole genome shotgun (WGS) entry which is preliminary data.</text>
</comment>
<evidence type="ECO:0000256" key="1">
    <source>
        <dbReference type="ARBA" id="ARBA00008721"/>
    </source>
</evidence>
<organism evidence="11 12">
    <name type="scientific">Flavobacterium luminosum</name>
    <dbReference type="NCBI Taxonomy" id="2949086"/>
    <lineage>
        <taxon>Bacteria</taxon>
        <taxon>Pseudomonadati</taxon>
        <taxon>Bacteroidota</taxon>
        <taxon>Flavobacteriia</taxon>
        <taxon>Flavobacteriales</taxon>
        <taxon>Flavobacteriaceae</taxon>
        <taxon>Flavobacterium</taxon>
    </lineage>
</organism>
<evidence type="ECO:0000256" key="7">
    <source>
        <dbReference type="ARBA" id="ARBA00023049"/>
    </source>
</evidence>